<protein>
    <recommendedName>
        <fullName evidence="7 9">Uroporphyrinogen-III synthase</fullName>
        <ecNumber evidence="3 9">4.2.1.75</ecNumber>
    </recommendedName>
</protein>
<sequence>MSGAPAAPLRGRRVLLPRTRPRDGLAEALREAGAEVLSAELAVTVPTPGARQALSEALDRSEDAWLVLTSSRALGALDPRHLPATTPVAVVGPATAESFRELTGASPRIVSAGSAAALLAEPELCAPQGRDRIILPCSAIAPDRLARGLRERGWRVEVLPVYTTTTADPSHVPPGLRRAWADGEVDAVVLTAGSSAAALVDLLGPPPRATRLVALGPSTAERARRLGLTPHAVAASPLPAQVRDAVVSALTDPHEETTTP</sequence>
<dbReference type="InterPro" id="IPR039793">
    <property type="entry name" value="UROS/Hem4"/>
</dbReference>
<comment type="function">
    <text evidence="6 9">Catalyzes cyclization of the linear tetrapyrrole, hydroxymethylbilane, to the macrocyclic uroporphyrinogen III.</text>
</comment>
<proteinExistence type="inferred from homology"/>
<dbReference type="GO" id="GO:0004852">
    <property type="term" value="F:uroporphyrinogen-III synthase activity"/>
    <property type="evidence" value="ECO:0007669"/>
    <property type="project" value="UniProtKB-UniRule"/>
</dbReference>
<reference evidence="11 12" key="1">
    <citation type="submission" date="2018-12" db="EMBL/GenBank/DDBJ databases">
        <authorList>
            <consortium name="Pathogen Informatics"/>
        </authorList>
    </citation>
    <scope>NUCLEOTIDE SEQUENCE [LARGE SCALE GENOMIC DNA]</scope>
    <source>
        <strain evidence="11 12">NCTC11636</strain>
    </source>
</reference>
<comment type="pathway">
    <text evidence="1 9">Porphyrin-containing compound metabolism; protoporphyrin-IX biosynthesis; coproporphyrinogen-III from 5-aminolevulinate: step 3/4.</text>
</comment>
<evidence type="ECO:0000256" key="7">
    <source>
        <dbReference type="ARBA" id="ARBA00040167"/>
    </source>
</evidence>
<dbReference type="SUPFAM" id="SSF69618">
    <property type="entry name" value="HemD-like"/>
    <property type="match status" value="1"/>
</dbReference>
<dbReference type="GO" id="GO:0006780">
    <property type="term" value="P:uroporphyrinogen III biosynthetic process"/>
    <property type="evidence" value="ECO:0007669"/>
    <property type="project" value="UniProtKB-UniRule"/>
</dbReference>
<evidence type="ECO:0000259" key="10">
    <source>
        <dbReference type="Pfam" id="PF02602"/>
    </source>
</evidence>
<dbReference type="InterPro" id="IPR003754">
    <property type="entry name" value="4pyrrol_synth_uPrphyn_synth"/>
</dbReference>
<dbReference type="EMBL" id="LR134350">
    <property type="protein sequence ID" value="VEG29104.1"/>
    <property type="molecule type" value="Genomic_DNA"/>
</dbReference>
<comment type="similarity">
    <text evidence="2 9">Belongs to the uroporphyrinogen-III synthase family.</text>
</comment>
<gene>
    <name evidence="11" type="ORF">NCTC11636_01880</name>
</gene>
<organism evidence="11 12">
    <name type="scientific">Actinomyces howellii</name>
    <dbReference type="NCBI Taxonomy" id="52771"/>
    <lineage>
        <taxon>Bacteria</taxon>
        <taxon>Bacillati</taxon>
        <taxon>Actinomycetota</taxon>
        <taxon>Actinomycetes</taxon>
        <taxon>Actinomycetales</taxon>
        <taxon>Actinomycetaceae</taxon>
        <taxon>Actinomyces</taxon>
    </lineage>
</organism>
<evidence type="ECO:0000256" key="3">
    <source>
        <dbReference type="ARBA" id="ARBA00013109"/>
    </source>
</evidence>
<evidence type="ECO:0000313" key="11">
    <source>
        <dbReference type="EMBL" id="VEG29104.1"/>
    </source>
</evidence>
<dbReference type="CDD" id="cd06578">
    <property type="entry name" value="HemD"/>
    <property type="match status" value="1"/>
</dbReference>
<keyword evidence="12" id="KW-1185">Reference proteome</keyword>
<dbReference type="OrthoDB" id="9815856at2"/>
<evidence type="ECO:0000256" key="6">
    <source>
        <dbReference type="ARBA" id="ARBA00037589"/>
    </source>
</evidence>
<dbReference type="UniPathway" id="UPA00251">
    <property type="reaction ID" value="UER00320"/>
</dbReference>
<dbReference type="Gene3D" id="3.40.50.10090">
    <property type="match status" value="2"/>
</dbReference>
<accession>A0A448HI92</accession>
<dbReference type="EC" id="4.2.1.75" evidence="3 9"/>
<comment type="catalytic activity">
    <reaction evidence="8 9">
        <text>hydroxymethylbilane = uroporphyrinogen III + H2O</text>
        <dbReference type="Rhea" id="RHEA:18965"/>
        <dbReference type="ChEBI" id="CHEBI:15377"/>
        <dbReference type="ChEBI" id="CHEBI:57308"/>
        <dbReference type="ChEBI" id="CHEBI:57845"/>
        <dbReference type="EC" id="4.2.1.75"/>
    </reaction>
</comment>
<dbReference type="Pfam" id="PF02602">
    <property type="entry name" value="HEM4"/>
    <property type="match status" value="2"/>
</dbReference>
<evidence type="ECO:0000313" key="12">
    <source>
        <dbReference type="Proteomes" id="UP000266895"/>
    </source>
</evidence>
<evidence type="ECO:0000256" key="1">
    <source>
        <dbReference type="ARBA" id="ARBA00004772"/>
    </source>
</evidence>
<evidence type="ECO:0000256" key="9">
    <source>
        <dbReference type="RuleBase" id="RU366031"/>
    </source>
</evidence>
<evidence type="ECO:0000256" key="4">
    <source>
        <dbReference type="ARBA" id="ARBA00023239"/>
    </source>
</evidence>
<keyword evidence="4 9" id="KW-0456">Lyase</keyword>
<dbReference type="KEGG" id="ahw:NCTC11636_01880"/>
<feature type="domain" description="Tetrapyrrole biosynthesis uroporphyrinogen III synthase" evidence="10">
    <location>
        <begin position="9"/>
        <end position="74"/>
    </location>
</feature>
<keyword evidence="5 9" id="KW-0627">Porphyrin biosynthesis</keyword>
<dbReference type="InterPro" id="IPR036108">
    <property type="entry name" value="4pyrrol_syn_uPrphyn_synt_sf"/>
</dbReference>
<dbReference type="RefSeq" id="WP_126382884.1">
    <property type="nucleotide sequence ID" value="NZ_LR134350.1"/>
</dbReference>
<evidence type="ECO:0000256" key="5">
    <source>
        <dbReference type="ARBA" id="ARBA00023244"/>
    </source>
</evidence>
<evidence type="ECO:0000256" key="2">
    <source>
        <dbReference type="ARBA" id="ARBA00008133"/>
    </source>
</evidence>
<dbReference type="PANTHER" id="PTHR38042:SF1">
    <property type="entry name" value="UROPORPHYRINOGEN-III SYNTHASE, CHLOROPLASTIC"/>
    <property type="match status" value="1"/>
</dbReference>
<dbReference type="PANTHER" id="PTHR38042">
    <property type="entry name" value="UROPORPHYRINOGEN-III SYNTHASE, CHLOROPLASTIC"/>
    <property type="match status" value="1"/>
</dbReference>
<dbReference type="GO" id="GO:0006782">
    <property type="term" value="P:protoporphyrinogen IX biosynthetic process"/>
    <property type="evidence" value="ECO:0007669"/>
    <property type="project" value="UniProtKB-UniRule"/>
</dbReference>
<dbReference type="AlphaFoldDB" id="A0A448HI92"/>
<name>A0A448HI92_9ACTO</name>
<feature type="domain" description="Tetrapyrrole biosynthesis uroporphyrinogen III synthase" evidence="10">
    <location>
        <begin position="82"/>
        <end position="237"/>
    </location>
</feature>
<evidence type="ECO:0000256" key="8">
    <source>
        <dbReference type="ARBA" id="ARBA00048617"/>
    </source>
</evidence>
<dbReference type="Proteomes" id="UP000266895">
    <property type="component" value="Chromosome"/>
</dbReference>